<dbReference type="NCBIfam" id="TIGR00369">
    <property type="entry name" value="unchar_dom_1"/>
    <property type="match status" value="1"/>
</dbReference>
<evidence type="ECO:0000313" key="4">
    <source>
        <dbReference type="EMBL" id="PKY99548.1"/>
    </source>
</evidence>
<organism evidence="4 5">
    <name type="scientific">Actinomyces urogenitalis</name>
    <dbReference type="NCBI Taxonomy" id="103621"/>
    <lineage>
        <taxon>Bacteria</taxon>
        <taxon>Bacillati</taxon>
        <taxon>Actinomycetota</taxon>
        <taxon>Actinomycetes</taxon>
        <taxon>Actinomycetales</taxon>
        <taxon>Actinomycetaceae</taxon>
        <taxon>Actinomyces</taxon>
    </lineage>
</organism>
<dbReference type="EMBL" id="PKHA01000001">
    <property type="protein sequence ID" value="PKY99548.1"/>
    <property type="molecule type" value="Genomic_DNA"/>
</dbReference>
<dbReference type="RefSeq" id="WP_101637799.1">
    <property type="nucleotide sequence ID" value="NZ_JADNGB010000001.1"/>
</dbReference>
<dbReference type="PANTHER" id="PTHR43240">
    <property type="entry name" value="1,4-DIHYDROXY-2-NAPHTHOYL-COA THIOESTERASE 1"/>
    <property type="match status" value="1"/>
</dbReference>
<dbReference type="Proteomes" id="UP000234778">
    <property type="component" value="Unassembled WGS sequence"/>
</dbReference>
<dbReference type="PANTHER" id="PTHR43240:SF5">
    <property type="entry name" value="1,4-DIHYDROXY-2-NAPHTHOYL-COA THIOESTERASE 1"/>
    <property type="match status" value="1"/>
</dbReference>
<name>A0A2I1KVB2_9ACTO</name>
<feature type="domain" description="Thioesterase" evidence="3">
    <location>
        <begin position="58"/>
        <end position="133"/>
    </location>
</feature>
<dbReference type="AlphaFoldDB" id="A0A2I1KVB2"/>
<dbReference type="GO" id="GO:0061522">
    <property type="term" value="F:1,4-dihydroxy-2-naphthoyl-CoA thioesterase activity"/>
    <property type="evidence" value="ECO:0007669"/>
    <property type="project" value="TreeGrafter"/>
</dbReference>
<dbReference type="InterPro" id="IPR003736">
    <property type="entry name" value="PAAI_dom"/>
</dbReference>
<dbReference type="CDD" id="cd03443">
    <property type="entry name" value="PaaI_thioesterase"/>
    <property type="match status" value="1"/>
</dbReference>
<keyword evidence="2" id="KW-0378">Hydrolase</keyword>
<reference evidence="4 5" key="1">
    <citation type="submission" date="2017-12" db="EMBL/GenBank/DDBJ databases">
        <title>Phylogenetic diversity of female urinary microbiome.</title>
        <authorList>
            <person name="Thomas-White K."/>
            <person name="Wolfe A.J."/>
        </authorList>
    </citation>
    <scope>NUCLEOTIDE SEQUENCE [LARGE SCALE GENOMIC DNA]</scope>
    <source>
        <strain evidence="4 5">UMB0319</strain>
    </source>
</reference>
<evidence type="ECO:0000313" key="5">
    <source>
        <dbReference type="Proteomes" id="UP000234778"/>
    </source>
</evidence>
<comment type="similarity">
    <text evidence="1">Belongs to the thioesterase PaaI family.</text>
</comment>
<evidence type="ECO:0000256" key="1">
    <source>
        <dbReference type="ARBA" id="ARBA00008324"/>
    </source>
</evidence>
<accession>A0A2I1KVB2</accession>
<protein>
    <submittedName>
        <fullName evidence="4">Thioesterase</fullName>
    </submittedName>
</protein>
<dbReference type="SUPFAM" id="SSF54637">
    <property type="entry name" value="Thioesterase/thiol ester dehydrase-isomerase"/>
    <property type="match status" value="1"/>
</dbReference>
<proteinExistence type="inferred from homology"/>
<dbReference type="Gene3D" id="3.10.129.10">
    <property type="entry name" value="Hotdog Thioesterase"/>
    <property type="match status" value="1"/>
</dbReference>
<dbReference type="GeneID" id="81707574"/>
<sequence>MSPTESARPPASTPLDSPSLEQAERGTLMSTLAMEVTERSAERTVVRMPVDGALQVIGILHGGASAALIETAASVAARQAAPQGTVPVGAELQVSHLRPVRHGLVTAVATPVHIGRRTAVYEVTVSDDAGRLAARGTLRSLFTSVG</sequence>
<dbReference type="Pfam" id="PF03061">
    <property type="entry name" value="4HBT"/>
    <property type="match status" value="1"/>
</dbReference>
<gene>
    <name evidence="4" type="ORF">CYJ26_01245</name>
</gene>
<dbReference type="InterPro" id="IPR006683">
    <property type="entry name" value="Thioestr_dom"/>
</dbReference>
<dbReference type="InterPro" id="IPR029069">
    <property type="entry name" value="HotDog_dom_sf"/>
</dbReference>
<evidence type="ECO:0000259" key="3">
    <source>
        <dbReference type="Pfam" id="PF03061"/>
    </source>
</evidence>
<comment type="caution">
    <text evidence="4">The sequence shown here is derived from an EMBL/GenBank/DDBJ whole genome shotgun (WGS) entry which is preliminary data.</text>
</comment>
<evidence type="ECO:0000256" key="2">
    <source>
        <dbReference type="ARBA" id="ARBA00022801"/>
    </source>
</evidence>
<dbReference type="GO" id="GO:0005829">
    <property type="term" value="C:cytosol"/>
    <property type="evidence" value="ECO:0007669"/>
    <property type="project" value="TreeGrafter"/>
</dbReference>